<proteinExistence type="predicted"/>
<evidence type="ECO:0000313" key="10">
    <source>
        <dbReference type="Proteomes" id="UP000198765"/>
    </source>
</evidence>
<feature type="transmembrane region" description="Helical" evidence="7">
    <location>
        <begin position="142"/>
        <end position="164"/>
    </location>
</feature>
<dbReference type="SUPFAM" id="SSF103473">
    <property type="entry name" value="MFS general substrate transporter"/>
    <property type="match status" value="1"/>
</dbReference>
<feature type="transmembrane region" description="Helical" evidence="7">
    <location>
        <begin position="339"/>
        <end position="359"/>
    </location>
</feature>
<reference evidence="9 10" key="1">
    <citation type="submission" date="2016-06" db="EMBL/GenBank/DDBJ databases">
        <authorList>
            <person name="Kjaerup R.B."/>
            <person name="Dalgaard T.S."/>
            <person name="Juul-Madsen H.R."/>
        </authorList>
    </citation>
    <scope>NUCLEOTIDE SEQUENCE [LARGE SCALE GENOMIC DNA]</scope>
    <source>
        <strain evidence="9 10">DSM 45248</strain>
    </source>
</reference>
<dbReference type="PROSITE" id="PS50850">
    <property type="entry name" value="MFS"/>
    <property type="match status" value="1"/>
</dbReference>
<sequence length="478" mass="48822">MTAPAPALRMGTAAGRGTLLAAILASGMVFLDTTVVNVALPRLGAELKASVADLQWTVNGYLLTLAAFVLLGGALGDRFGRRRVFLIGVAWFATASVLCGLAQGTGWLIVARFLQGAGGALLTPGSLSVLQASFHRDDRGRAIGTWSGLSGVSTALGPLLGGWLIDALSWRWIFFINLPLAVAVVLAALRWVPESRDVAASRTGATRRFDVGGALLGALGLGGVTYALIDAPARGGRSPAVLVSVLVGVLAVAAFVLVERRRGEAAMLPTKLFGSRLFSVLNVFTVVVYAALGGFTFFLAVFLQNGIGWSALRTGLATVPMTLLLLVGSPRAGALSAKIGPRLPLTVGPVIAAGGLLLLRRIGPGASYWVDVLPGVVLFGAGLTLVVAPLTTSVLAAVADRFAGVASGFNNAASRAGGLLAVAALPLLVGLSGTGYEQKAALTDAFRGALLWCAGLLLLGAVLAGLLVHRPGKGRTPS</sequence>
<feature type="domain" description="Major facilitator superfamily (MFS) profile" evidence="8">
    <location>
        <begin position="18"/>
        <end position="472"/>
    </location>
</feature>
<dbReference type="Gene3D" id="1.20.1250.20">
    <property type="entry name" value="MFS general substrate transporter like domains"/>
    <property type="match status" value="1"/>
</dbReference>
<feature type="transmembrane region" description="Helical" evidence="7">
    <location>
        <begin position="412"/>
        <end position="429"/>
    </location>
</feature>
<evidence type="ECO:0000256" key="2">
    <source>
        <dbReference type="ARBA" id="ARBA00022448"/>
    </source>
</evidence>
<organism evidence="9 10">
    <name type="scientific">Micromonospora narathiwatensis</name>
    <dbReference type="NCBI Taxonomy" id="299146"/>
    <lineage>
        <taxon>Bacteria</taxon>
        <taxon>Bacillati</taxon>
        <taxon>Actinomycetota</taxon>
        <taxon>Actinomycetes</taxon>
        <taxon>Micromonosporales</taxon>
        <taxon>Micromonosporaceae</taxon>
        <taxon>Micromonospora</taxon>
    </lineage>
</organism>
<dbReference type="Gene3D" id="1.20.1720.10">
    <property type="entry name" value="Multidrug resistance protein D"/>
    <property type="match status" value="1"/>
</dbReference>
<feature type="transmembrane region" description="Helical" evidence="7">
    <location>
        <begin position="241"/>
        <end position="258"/>
    </location>
</feature>
<dbReference type="InterPro" id="IPR004638">
    <property type="entry name" value="EmrB-like"/>
</dbReference>
<dbReference type="InterPro" id="IPR020846">
    <property type="entry name" value="MFS_dom"/>
</dbReference>
<dbReference type="InterPro" id="IPR036259">
    <property type="entry name" value="MFS_trans_sf"/>
</dbReference>
<feature type="transmembrane region" description="Helical" evidence="7">
    <location>
        <begin position="109"/>
        <end position="130"/>
    </location>
</feature>
<feature type="transmembrane region" description="Helical" evidence="7">
    <location>
        <begin position="449"/>
        <end position="468"/>
    </location>
</feature>
<dbReference type="GO" id="GO:0022857">
    <property type="term" value="F:transmembrane transporter activity"/>
    <property type="evidence" value="ECO:0007669"/>
    <property type="project" value="InterPro"/>
</dbReference>
<comment type="subcellular location">
    <subcellularLocation>
        <location evidence="1">Cell membrane</location>
        <topology evidence="1">Multi-pass membrane protein</topology>
    </subcellularLocation>
</comment>
<feature type="transmembrane region" description="Helical" evidence="7">
    <location>
        <begin position="170"/>
        <end position="189"/>
    </location>
</feature>
<feature type="transmembrane region" description="Helical" evidence="7">
    <location>
        <begin position="84"/>
        <end position="103"/>
    </location>
</feature>
<feature type="transmembrane region" description="Helical" evidence="7">
    <location>
        <begin position="60"/>
        <end position="77"/>
    </location>
</feature>
<keyword evidence="3" id="KW-1003">Cell membrane</keyword>
<dbReference type="EMBL" id="LT594324">
    <property type="protein sequence ID" value="SBT52744.1"/>
    <property type="molecule type" value="Genomic_DNA"/>
</dbReference>
<evidence type="ECO:0000313" key="9">
    <source>
        <dbReference type="EMBL" id="SBT52744.1"/>
    </source>
</evidence>
<evidence type="ECO:0000256" key="5">
    <source>
        <dbReference type="ARBA" id="ARBA00022989"/>
    </source>
</evidence>
<evidence type="ECO:0000256" key="3">
    <source>
        <dbReference type="ARBA" id="ARBA00022475"/>
    </source>
</evidence>
<evidence type="ECO:0000259" key="8">
    <source>
        <dbReference type="PROSITE" id="PS50850"/>
    </source>
</evidence>
<dbReference type="CDD" id="cd17321">
    <property type="entry name" value="MFS_MMR_MDR_like"/>
    <property type="match status" value="1"/>
</dbReference>
<keyword evidence="10" id="KW-1185">Reference proteome</keyword>
<feature type="transmembrane region" description="Helical" evidence="7">
    <location>
        <begin position="279"/>
        <end position="301"/>
    </location>
</feature>
<evidence type="ECO:0000256" key="4">
    <source>
        <dbReference type="ARBA" id="ARBA00022692"/>
    </source>
</evidence>
<feature type="transmembrane region" description="Helical" evidence="7">
    <location>
        <begin position="19"/>
        <end position="40"/>
    </location>
</feature>
<dbReference type="PANTHER" id="PTHR42718">
    <property type="entry name" value="MAJOR FACILITATOR SUPERFAMILY MULTIDRUG TRANSPORTER MFSC"/>
    <property type="match status" value="1"/>
</dbReference>
<gene>
    <name evidence="9" type="ORF">GA0070621_4525</name>
</gene>
<keyword evidence="6 7" id="KW-0472">Membrane</keyword>
<keyword evidence="5 7" id="KW-1133">Transmembrane helix</keyword>
<dbReference type="InterPro" id="IPR011701">
    <property type="entry name" value="MFS"/>
</dbReference>
<evidence type="ECO:0000256" key="7">
    <source>
        <dbReference type="SAM" id="Phobius"/>
    </source>
</evidence>
<evidence type="ECO:0000256" key="1">
    <source>
        <dbReference type="ARBA" id="ARBA00004651"/>
    </source>
</evidence>
<feature type="transmembrane region" description="Helical" evidence="7">
    <location>
        <begin position="307"/>
        <end position="327"/>
    </location>
</feature>
<evidence type="ECO:0000256" key="6">
    <source>
        <dbReference type="ARBA" id="ARBA00023136"/>
    </source>
</evidence>
<keyword evidence="4 7" id="KW-0812">Transmembrane</keyword>
<dbReference type="GO" id="GO:0005886">
    <property type="term" value="C:plasma membrane"/>
    <property type="evidence" value="ECO:0007669"/>
    <property type="project" value="UniProtKB-SubCell"/>
</dbReference>
<dbReference type="NCBIfam" id="TIGR00711">
    <property type="entry name" value="efflux_EmrB"/>
    <property type="match status" value="1"/>
</dbReference>
<dbReference type="AlphaFoldDB" id="A0A1A9A971"/>
<dbReference type="Proteomes" id="UP000198765">
    <property type="component" value="Chromosome I"/>
</dbReference>
<accession>A0A1A9A971</accession>
<keyword evidence="2" id="KW-0813">Transport</keyword>
<dbReference type="RefSeq" id="WP_091199194.1">
    <property type="nucleotide sequence ID" value="NZ_LT594324.1"/>
</dbReference>
<feature type="transmembrane region" description="Helical" evidence="7">
    <location>
        <begin position="209"/>
        <end position="229"/>
    </location>
</feature>
<dbReference type="Pfam" id="PF07690">
    <property type="entry name" value="MFS_1"/>
    <property type="match status" value="1"/>
</dbReference>
<feature type="transmembrane region" description="Helical" evidence="7">
    <location>
        <begin position="379"/>
        <end position="400"/>
    </location>
</feature>
<dbReference type="OrthoDB" id="7375466at2"/>
<name>A0A1A9A971_9ACTN</name>
<dbReference type="PATRIC" id="fig|299146.4.peg.4679"/>
<dbReference type="PANTHER" id="PTHR42718:SF42">
    <property type="entry name" value="EXPORT PROTEIN"/>
    <property type="match status" value="1"/>
</dbReference>
<protein>
    <submittedName>
        <fullName evidence="9">Drug resistance transporter, EmrB/QacA subfamily</fullName>
    </submittedName>
</protein>